<comment type="similarity">
    <text evidence="1">Belongs to the DprA/Smf family.</text>
</comment>
<sequence length="296" mass="33987">MNLKELDLELLRLRYAGYSTKQIYALLIRYPDYFGLNLPERMTKLRQFSQNTASKTMLLHYQTYCQIEPNDIYQSLVSRNIYLISIFHPDYPHLLKHIYAPPLLLFCKGNRTCLKAPHYLSVVGSREATKYTQNALEYLFKNEALHELVIVSGLAKGGDAFAHEAALHYNMATIGVLAFGHYHHYPKETRALRKRIEQTGLTLSEYIPTDRPARYKFPERNRIISGLSQGVLITESRERSGAQITVDLALEQDRNVYVLPGSLFQKLTIGNLKRAQEGAKIVLSAQDIMEDYETLN</sequence>
<dbReference type="SUPFAM" id="SSF102405">
    <property type="entry name" value="MCP/YpsA-like"/>
    <property type="match status" value="1"/>
</dbReference>
<protein>
    <recommendedName>
        <fullName evidence="2">Smf/DprA SLOG domain-containing protein</fullName>
    </recommendedName>
</protein>
<dbReference type="Pfam" id="PF02481">
    <property type="entry name" value="DNA_processg_A"/>
    <property type="match status" value="1"/>
</dbReference>
<dbReference type="NCBIfam" id="TIGR00732">
    <property type="entry name" value="dprA"/>
    <property type="match status" value="1"/>
</dbReference>
<dbReference type="InterPro" id="IPR057666">
    <property type="entry name" value="DrpA_SLOG"/>
</dbReference>
<feature type="domain" description="Smf/DprA SLOG" evidence="2">
    <location>
        <begin position="84"/>
        <end position="292"/>
    </location>
</feature>
<gene>
    <name evidence="3" type="ORF">SSLFYP27_01936</name>
</gene>
<accession>A0A6N3DYC7</accession>
<dbReference type="EMBL" id="CACRUO010000047">
    <property type="protein sequence ID" value="VYU34446.1"/>
    <property type="molecule type" value="Genomic_DNA"/>
</dbReference>
<dbReference type="RefSeq" id="WP_156666892.1">
    <property type="nucleotide sequence ID" value="NZ_CACRUO010000047.1"/>
</dbReference>
<dbReference type="InterPro" id="IPR003488">
    <property type="entry name" value="DprA"/>
</dbReference>
<evidence type="ECO:0000313" key="3">
    <source>
        <dbReference type="EMBL" id="VYU34446.1"/>
    </source>
</evidence>
<dbReference type="GeneID" id="77331834"/>
<dbReference type="PANTHER" id="PTHR43022">
    <property type="entry name" value="PROTEIN SMF"/>
    <property type="match status" value="1"/>
</dbReference>
<name>A0A6N3DYC7_STASI</name>
<evidence type="ECO:0000259" key="2">
    <source>
        <dbReference type="Pfam" id="PF02481"/>
    </source>
</evidence>
<organism evidence="3">
    <name type="scientific">Staphylococcus simulans</name>
    <dbReference type="NCBI Taxonomy" id="1286"/>
    <lineage>
        <taxon>Bacteria</taxon>
        <taxon>Bacillati</taxon>
        <taxon>Bacillota</taxon>
        <taxon>Bacilli</taxon>
        <taxon>Bacillales</taxon>
        <taxon>Staphylococcaceae</taxon>
        <taxon>Staphylococcus</taxon>
    </lineage>
</organism>
<dbReference type="AlphaFoldDB" id="A0A6N3DYC7"/>
<evidence type="ECO:0000256" key="1">
    <source>
        <dbReference type="ARBA" id="ARBA00006525"/>
    </source>
</evidence>
<proteinExistence type="inferred from homology"/>
<dbReference type="Gene3D" id="3.40.50.450">
    <property type="match status" value="1"/>
</dbReference>
<dbReference type="GO" id="GO:0009294">
    <property type="term" value="P:DNA-mediated transformation"/>
    <property type="evidence" value="ECO:0007669"/>
    <property type="project" value="InterPro"/>
</dbReference>
<dbReference type="PANTHER" id="PTHR43022:SF1">
    <property type="entry name" value="PROTEIN SMF"/>
    <property type="match status" value="1"/>
</dbReference>
<reference evidence="3" key="1">
    <citation type="submission" date="2019-11" db="EMBL/GenBank/DDBJ databases">
        <authorList>
            <person name="Feng L."/>
        </authorList>
    </citation>
    <scope>NUCLEOTIDE SEQUENCE</scope>
    <source>
        <strain evidence="3">SsimulansLFYP27</strain>
    </source>
</reference>